<sequence length="298" mass="35357">MTLSKVIYNLQDNLTTMCINLSTYPEHHWVAREGEGALENYHQKNNAEKYLSSLFEDLNMPQQQIIFLHVSLRTLKNRVDVSYPVLTRAILEVLERLYTPKTILVPTFTYSFKKSGIFHRTFSRSEVGRFSEEVRKFAPYRTPDPIFSVCDVYNYLPPLERDIDYTAAFEENSLFQFLDEEDCLIINLGLDKFISTQLHYIERQNNVDYRYNETFEGVVYYDEKNWEKVNYLYYFRDPEIFPIWNRKVIKECLLERNALKSSQKDNIEVSWISAKAKAKAITEVLSRDEYYLIRWGGG</sequence>
<dbReference type="InterPro" id="IPR003679">
    <property type="entry name" value="Amioglycoside_AcTrfase"/>
</dbReference>
<keyword evidence="1" id="KW-0046">Antibiotic resistance</keyword>
<dbReference type="Proteomes" id="UP000285138">
    <property type="component" value="Unassembled WGS sequence"/>
</dbReference>
<keyword evidence="1" id="KW-0808">Transferase</keyword>
<evidence type="ECO:0000313" key="3">
    <source>
        <dbReference type="Proteomes" id="UP000285138"/>
    </source>
</evidence>
<name>A0A424YBN5_9FIRM</name>
<dbReference type="SUPFAM" id="SSF110710">
    <property type="entry name" value="TTHA0583/YokD-like"/>
    <property type="match status" value="1"/>
</dbReference>
<dbReference type="AlphaFoldDB" id="A0A424YBN5"/>
<comment type="similarity">
    <text evidence="1">Belongs to the antibiotic N-acetyltransferase family.</text>
</comment>
<dbReference type="EMBL" id="QZAA01000214">
    <property type="protein sequence ID" value="RQD74203.1"/>
    <property type="molecule type" value="Genomic_DNA"/>
</dbReference>
<dbReference type="GO" id="GO:0046677">
    <property type="term" value="P:response to antibiotic"/>
    <property type="evidence" value="ECO:0007669"/>
    <property type="project" value="UniProtKB-KW"/>
</dbReference>
<reference evidence="2 3" key="1">
    <citation type="submission" date="2018-08" db="EMBL/GenBank/DDBJ databases">
        <title>The metabolism and importance of syntrophic acetate oxidation coupled to methane or sulfide production in haloalkaline environments.</title>
        <authorList>
            <person name="Timmers P.H.A."/>
            <person name="Vavourakis C.D."/>
            <person name="Sorokin D.Y."/>
            <person name="Sinninghe Damste J.S."/>
            <person name="Muyzer G."/>
            <person name="Stams A.J.M."/>
            <person name="Plugge C.M."/>
        </authorList>
    </citation>
    <scope>NUCLEOTIDE SEQUENCE [LARGE SCALE GENOMIC DNA]</scope>
    <source>
        <strain evidence="2">MSAO_Bac1</strain>
    </source>
</reference>
<keyword evidence="1" id="KW-0012">Acyltransferase</keyword>
<evidence type="ECO:0000313" key="2">
    <source>
        <dbReference type="EMBL" id="RQD74203.1"/>
    </source>
</evidence>
<dbReference type="Pfam" id="PF02522">
    <property type="entry name" value="Antibiotic_NAT"/>
    <property type="match status" value="1"/>
</dbReference>
<evidence type="ECO:0000256" key="1">
    <source>
        <dbReference type="RuleBase" id="RU365031"/>
    </source>
</evidence>
<proteinExistence type="inferred from homology"/>
<protein>
    <recommendedName>
        <fullName evidence="1">Aminoglycoside N(3)-acetyltransferase</fullName>
        <ecNumber evidence="1">2.3.1.-</ecNumber>
    </recommendedName>
</protein>
<comment type="catalytic activity">
    <reaction evidence="1">
        <text>a 2-deoxystreptamine antibiotic + acetyl-CoA = an N(3)-acetyl-2-deoxystreptamine antibiotic + CoA + H(+)</text>
        <dbReference type="Rhea" id="RHEA:12665"/>
        <dbReference type="ChEBI" id="CHEBI:15378"/>
        <dbReference type="ChEBI" id="CHEBI:57287"/>
        <dbReference type="ChEBI" id="CHEBI:57288"/>
        <dbReference type="ChEBI" id="CHEBI:57921"/>
        <dbReference type="ChEBI" id="CHEBI:77452"/>
        <dbReference type="EC" id="2.3.1.81"/>
    </reaction>
</comment>
<comment type="caution">
    <text evidence="2">The sequence shown here is derived from an EMBL/GenBank/DDBJ whole genome shotgun (WGS) entry which is preliminary data.</text>
</comment>
<gene>
    <name evidence="2" type="ORF">D5R97_08165</name>
</gene>
<dbReference type="InterPro" id="IPR028345">
    <property type="entry name" value="Antibiotic_NAT-like"/>
</dbReference>
<organism evidence="2 3">
    <name type="scientific">Candidatus Syntrophonatronum acetioxidans</name>
    <dbReference type="NCBI Taxonomy" id="1795816"/>
    <lineage>
        <taxon>Bacteria</taxon>
        <taxon>Bacillati</taxon>
        <taxon>Bacillota</taxon>
        <taxon>Clostridia</taxon>
        <taxon>Eubacteriales</taxon>
        <taxon>Syntrophomonadaceae</taxon>
        <taxon>Candidatus Syntrophonatronum</taxon>
    </lineage>
</organism>
<dbReference type="EC" id="2.3.1.-" evidence="1"/>
<accession>A0A424YBN5</accession>
<dbReference type="GO" id="GO:0046353">
    <property type="term" value="F:aminoglycoside 3-N-acetyltransferase activity"/>
    <property type="evidence" value="ECO:0007669"/>
    <property type="project" value="UniProtKB-EC"/>
</dbReference>